<feature type="compositionally biased region" description="Basic and acidic residues" evidence="2">
    <location>
        <begin position="292"/>
        <end position="310"/>
    </location>
</feature>
<organism evidence="3 4">
    <name type="scientific">Obba rivulosa</name>
    <dbReference type="NCBI Taxonomy" id="1052685"/>
    <lineage>
        <taxon>Eukaryota</taxon>
        <taxon>Fungi</taxon>
        <taxon>Dikarya</taxon>
        <taxon>Basidiomycota</taxon>
        <taxon>Agaricomycotina</taxon>
        <taxon>Agaricomycetes</taxon>
        <taxon>Polyporales</taxon>
        <taxon>Gelatoporiaceae</taxon>
        <taxon>Obba</taxon>
    </lineage>
</organism>
<dbReference type="Proteomes" id="UP000250043">
    <property type="component" value="Unassembled WGS sequence"/>
</dbReference>
<feature type="region of interest" description="Disordered" evidence="2">
    <location>
        <begin position="106"/>
        <end position="132"/>
    </location>
</feature>
<proteinExistence type="predicted"/>
<name>A0A8E2AND3_9APHY</name>
<evidence type="ECO:0000256" key="2">
    <source>
        <dbReference type="SAM" id="MobiDB-lite"/>
    </source>
</evidence>
<feature type="compositionally biased region" description="Low complexity" evidence="2">
    <location>
        <begin position="109"/>
        <end position="119"/>
    </location>
</feature>
<dbReference type="AlphaFoldDB" id="A0A8E2AND3"/>
<protein>
    <submittedName>
        <fullName evidence="3">Uncharacterized protein</fullName>
    </submittedName>
</protein>
<evidence type="ECO:0000256" key="1">
    <source>
        <dbReference type="SAM" id="Coils"/>
    </source>
</evidence>
<feature type="compositionally biased region" description="Low complexity" evidence="2">
    <location>
        <begin position="485"/>
        <end position="506"/>
    </location>
</feature>
<reference evidence="3 4" key="1">
    <citation type="submission" date="2016-07" db="EMBL/GenBank/DDBJ databases">
        <title>Draft genome of the white-rot fungus Obba rivulosa 3A-2.</title>
        <authorList>
            <consortium name="DOE Joint Genome Institute"/>
            <person name="Miettinen O."/>
            <person name="Riley R."/>
            <person name="Acob R."/>
            <person name="Barry K."/>
            <person name="Cullen D."/>
            <person name="De Vries R."/>
            <person name="Hainaut M."/>
            <person name="Hatakka A."/>
            <person name="Henrissat B."/>
            <person name="Hilden K."/>
            <person name="Kuo R."/>
            <person name="Labutti K."/>
            <person name="Lipzen A."/>
            <person name="Makela M.R."/>
            <person name="Sandor L."/>
            <person name="Spatafora J.W."/>
            <person name="Grigoriev I.V."/>
            <person name="Hibbett D.S."/>
        </authorList>
    </citation>
    <scope>NUCLEOTIDE SEQUENCE [LARGE SCALE GENOMIC DNA]</scope>
    <source>
        <strain evidence="3 4">3A-2</strain>
    </source>
</reference>
<accession>A0A8E2AND3</accession>
<feature type="compositionally biased region" description="Low complexity" evidence="2">
    <location>
        <begin position="35"/>
        <end position="46"/>
    </location>
</feature>
<dbReference type="OrthoDB" id="2162994at2759"/>
<keyword evidence="1" id="KW-0175">Coiled coil</keyword>
<feature type="compositionally biased region" description="Basic and acidic residues" evidence="2">
    <location>
        <begin position="713"/>
        <end position="723"/>
    </location>
</feature>
<feature type="compositionally biased region" description="Acidic residues" evidence="2">
    <location>
        <begin position="827"/>
        <end position="853"/>
    </location>
</feature>
<gene>
    <name evidence="3" type="ORF">OBBRIDRAFT_807738</name>
</gene>
<feature type="compositionally biased region" description="Low complexity" evidence="2">
    <location>
        <begin position="805"/>
        <end position="821"/>
    </location>
</feature>
<feature type="region of interest" description="Disordered" evidence="2">
    <location>
        <begin position="351"/>
        <end position="517"/>
    </location>
</feature>
<feature type="compositionally biased region" description="Low complexity" evidence="2">
    <location>
        <begin position="652"/>
        <end position="667"/>
    </location>
</feature>
<dbReference type="EMBL" id="KV722605">
    <property type="protein sequence ID" value="OCH85157.1"/>
    <property type="molecule type" value="Genomic_DNA"/>
</dbReference>
<feature type="compositionally biased region" description="Basic residues" evidence="2">
    <location>
        <begin position="385"/>
        <end position="405"/>
    </location>
</feature>
<keyword evidence="4" id="KW-1185">Reference proteome</keyword>
<feature type="compositionally biased region" description="Basic residues" evidence="2">
    <location>
        <begin position="462"/>
        <end position="471"/>
    </location>
</feature>
<feature type="compositionally biased region" description="Low complexity" evidence="2">
    <location>
        <begin position="227"/>
        <end position="243"/>
    </location>
</feature>
<evidence type="ECO:0000313" key="4">
    <source>
        <dbReference type="Proteomes" id="UP000250043"/>
    </source>
</evidence>
<feature type="region of interest" description="Disordered" evidence="2">
    <location>
        <begin position="222"/>
        <end position="325"/>
    </location>
</feature>
<feature type="coiled-coil region" evidence="1">
    <location>
        <begin position="142"/>
        <end position="169"/>
    </location>
</feature>
<feature type="region of interest" description="Disordered" evidence="2">
    <location>
        <begin position="1"/>
        <end position="55"/>
    </location>
</feature>
<sequence>MSASPQPATAPAPPIRSPPTVRTPPASISHPPTPAAGAPPNARASPTLVPNGISAPAAESPAALASMLSKSYRDNDILRTELHQQKRVVAKLERTVTALTELVEGAQRASAKNSSPPGAAAGGTPNGSKPLHDLPEYALKVVTECETRIERAEIARDEADARLRAVQDAWSELERYLGTLAVRAADARTNFSRLVAEGGGPMVHLPPGQLPAMLQQAMQNGPDSVRHLNPLPRPSSSLPLHRSGGSTHVFPSLPPPPVPTSSRVRPRADSVDGAAYAGVLSGPGGPPPSKRLRSDRERSDRDRDVMDRSARYSLSPSHSPHPAYLVNGSADRAAVHHASAAVPTLHPYYGAQQQQQQQPPYRPRDDVRYADGTTLPPYAASERHSRSRHRGRSVSHSRSQSRSRSRGSSMSLDEMLLEATTGDDGRPTDMPGAPRHPLAHPSDFRVRHRSQSPDRREYLAVPHHHRAHSHSRGSPSVSHVHQLHPSAAASGPGVSPPGAGALSPSGPGVPGGTHPIAGQPMPTQIQTHIFAPPVMGAPVKKPKIGGQGSIGNLGPNGSVITLGPTGSVISGPSAMGGGSFPPTNTLGQRICRHCGQPGRYKEGKCVEKWGPGPEGPGTVCDRCRKKMKRVERRGTLDSQHLTHPGLAHHMSHSQPAAVHPSSHHSSSMLNGRLPSSSDRSIHRQDTLPLTHPSSQSRVTLGPAGTHIIPTSSFRHERESDPHTRPASPHGAYSRSGAPRAPTPPYIATLPGSSVDEDMYDAERAARHKVRSRVQSISRSHSRERRSNGHVSSVSPPMRTNGVAAGSPRGSVSSRGSGSGTKSRSDVDADADADADADVDADADMDAEAEAEAELLEAVDAAEANNATDEEWLKKEE</sequence>
<evidence type="ECO:0000313" key="3">
    <source>
        <dbReference type="EMBL" id="OCH85157.1"/>
    </source>
</evidence>
<feature type="region of interest" description="Disordered" evidence="2">
    <location>
        <begin position="631"/>
        <end position="853"/>
    </location>
</feature>
<feature type="compositionally biased region" description="Pro residues" evidence="2">
    <location>
        <begin position="8"/>
        <end position="17"/>
    </location>
</feature>